<evidence type="ECO:0000313" key="15">
    <source>
        <dbReference type="Proteomes" id="UP001472866"/>
    </source>
</evidence>
<feature type="region of interest" description="Disordered" evidence="9">
    <location>
        <begin position="253"/>
        <end position="290"/>
    </location>
</feature>
<dbReference type="GO" id="GO:0003677">
    <property type="term" value="F:DNA binding"/>
    <property type="evidence" value="ECO:0007669"/>
    <property type="project" value="InterPro"/>
</dbReference>
<evidence type="ECO:0000256" key="4">
    <source>
        <dbReference type="ARBA" id="ARBA00022771"/>
    </source>
</evidence>
<keyword evidence="4 8" id="KW-0863">Zinc-finger</keyword>
<dbReference type="SMART" id="SM00545">
    <property type="entry name" value="JmjN"/>
    <property type="match status" value="1"/>
</dbReference>
<dbReference type="Pfam" id="PF02928">
    <property type="entry name" value="zf-C5HC2"/>
    <property type="match status" value="1"/>
</dbReference>
<dbReference type="Pfam" id="PF08429">
    <property type="entry name" value="PLU-1"/>
    <property type="match status" value="1"/>
</dbReference>
<dbReference type="InterPro" id="IPR001965">
    <property type="entry name" value="Znf_PHD"/>
</dbReference>
<evidence type="ECO:0000256" key="6">
    <source>
        <dbReference type="ARBA" id="ARBA00023004"/>
    </source>
</evidence>
<keyword evidence="15" id="KW-1185">Reference proteome</keyword>
<dbReference type="PROSITE" id="PS51184">
    <property type="entry name" value="JMJC"/>
    <property type="match status" value="1"/>
</dbReference>
<feature type="region of interest" description="Disordered" evidence="9">
    <location>
        <begin position="1"/>
        <end position="21"/>
    </location>
</feature>
<dbReference type="SMART" id="SM00501">
    <property type="entry name" value="BRIGHT"/>
    <property type="match status" value="1"/>
</dbReference>
<keyword evidence="6" id="KW-0408">Iron</keyword>
<dbReference type="InterPro" id="IPR019786">
    <property type="entry name" value="Zinc_finger_PHD-type_CS"/>
</dbReference>
<dbReference type="InterPro" id="IPR019787">
    <property type="entry name" value="Znf_PHD-finger"/>
</dbReference>
<proteinExistence type="predicted"/>
<organism evidence="14 15">
    <name type="scientific">Chloropicon roscoffensis</name>
    <dbReference type="NCBI Taxonomy" id="1461544"/>
    <lineage>
        <taxon>Eukaryota</taxon>
        <taxon>Viridiplantae</taxon>
        <taxon>Chlorophyta</taxon>
        <taxon>Chloropicophyceae</taxon>
        <taxon>Chloropicales</taxon>
        <taxon>Chloropicaceae</taxon>
        <taxon>Chloropicon</taxon>
    </lineage>
</organism>
<dbReference type="Gene3D" id="2.60.120.650">
    <property type="entry name" value="Cupin"/>
    <property type="match status" value="1"/>
</dbReference>
<dbReference type="GO" id="GO:0010468">
    <property type="term" value="P:regulation of gene expression"/>
    <property type="evidence" value="ECO:0007669"/>
    <property type="project" value="TreeGrafter"/>
</dbReference>
<evidence type="ECO:0000256" key="8">
    <source>
        <dbReference type="PROSITE-ProRule" id="PRU00146"/>
    </source>
</evidence>
<dbReference type="CDD" id="cd15543">
    <property type="entry name" value="PHD_RSF1"/>
    <property type="match status" value="1"/>
</dbReference>
<sequence>MGRREHRANGSGGPGPLLEIPMAPTLRPTKEEFEDPLRYIRALKTSGYHRYGIVKIVPPEGWLPPFAIDQKTFKFNTRVQSINELQRRHIIAAKSQAFMKKLDAFHMSRGQKPPKMPVLYGQKINVFKLYSAVVKRGGYEVVTEEKRWREVGCLVCAKHKQITNLSFLVRVAYERSLLDFEKYVEKCCEYLKLDTSHLDALTDACDAEDGATSDSGTAVKVELMESPTKRPRAGSQGGEETELAALDGLIGLTENGASEGAPTPVKREPKDEEEEKPKSGDLRVPKPDDDVDMGIDFIDHMLPKDARVSEEPVNLDEVYCELCGGGAHEDQIILCDKCDKGFHTFCLAPPLESIPAGEWCCPDCIFSATDGLAFTEGSDFTVEEFRKMDSQFQQEWFESKGKTPTPSWWEVEDEFWNIVENSDEPCEVFYGADLDSGRLGSGFPHSRHGHTGQYADSPWNLNNLPKLGGKYCSMLRHVTDNINGVIVPWLYMGMTFSSFCWHVEDHMFYSINYNHVGKPKVWYGVPSHSALKFEEVFRRYMPKQFELQPDLLFQLVTMLSPRILKASSVPVYRVVQEAGSFVITFPRAYHGGFNSGFNCAEAVNFAPADWFDFDQDSVDRYREYRRNPVLSHEALLCKVCETDDSPVTARSVQAHLKELILKEAAARQESHLQAKTCRRVACTSHNPGKGFGDDDAECAICKQYMHLSACTCRCTPNYFVCLECAERMCSCDASQRTLVYRRTLAELEDMYANLLSRVEGCDVARKMSEDFGKYGSETPRRARQAEAWCREAVALLKEGCAPKRAVEDQIDSASKFLWGGHAMDEVRDHVTELEAALEWGREVASCLSAKRRKLQLDFVRGLIGADPKPLDVDLSRLEKWVRDTEGLNETASKVLDSTEAKAFTFDEAQDLLKAANRSLIVMPLLEDLTTAVASAEAWCAEAQDFLLLGKTKGAKPPFSALASLSKRGQSKLPGWSIRERVLVQEAIEAVESLEREAEEVVLAKPTLKELDAVLSAGSSIPVSVPQLEEVRRRRQVAREWLREIEDGSARGVKDLRKLLHRGERIPVDLETHVVAMKFRIAVQEWTEKMEGALRARFTNIKTMEEVIEEGVGGVDGVDEDNELVVRARTRIRELTEWSARVGRLDTEKSPLDELRAAIAESSRVGGNAAHLQKAVARRSWEAKVDGLLEKNANWEDWDGYEVALAEGRRSGMDPVRMQALEFRQKCMITKALGLGRKYFFFPTRSWGPKKRRGVRSRKRNRSFLHTTLRVNRQSPAPSFYISPKVRESFADESVRRELVPLVQFDLKWTCWRSPTL</sequence>
<evidence type="ECO:0000256" key="9">
    <source>
        <dbReference type="SAM" id="MobiDB-lite"/>
    </source>
</evidence>
<dbReference type="InterPro" id="IPR001606">
    <property type="entry name" value="ARID_dom"/>
</dbReference>
<dbReference type="Pfam" id="PF02375">
    <property type="entry name" value="JmjN"/>
    <property type="match status" value="1"/>
</dbReference>
<dbReference type="Pfam" id="PF01388">
    <property type="entry name" value="ARID"/>
    <property type="match status" value="1"/>
</dbReference>
<evidence type="ECO:0000259" key="11">
    <source>
        <dbReference type="PROSITE" id="PS51011"/>
    </source>
</evidence>
<dbReference type="InterPro" id="IPR003349">
    <property type="entry name" value="JmjN"/>
</dbReference>
<feature type="domain" description="ARID" evidence="11">
    <location>
        <begin position="92"/>
        <end position="185"/>
    </location>
</feature>
<protein>
    <submittedName>
        <fullName evidence="14">Lysine-specific demethylase</fullName>
    </submittedName>
</protein>
<dbReference type="SMART" id="SM00558">
    <property type="entry name" value="JmjC"/>
    <property type="match status" value="1"/>
</dbReference>
<dbReference type="PROSITE" id="PS50016">
    <property type="entry name" value="ZF_PHD_2"/>
    <property type="match status" value="1"/>
</dbReference>
<dbReference type="SUPFAM" id="SSF57903">
    <property type="entry name" value="FYVE/PHD zinc finger"/>
    <property type="match status" value="1"/>
</dbReference>
<dbReference type="PROSITE" id="PS01359">
    <property type="entry name" value="ZF_PHD_1"/>
    <property type="match status" value="1"/>
</dbReference>
<dbReference type="PANTHER" id="PTHR10694">
    <property type="entry name" value="LYSINE-SPECIFIC DEMETHYLASE"/>
    <property type="match status" value="1"/>
</dbReference>
<feature type="compositionally biased region" description="Basic and acidic residues" evidence="9">
    <location>
        <begin position="265"/>
        <end position="288"/>
    </location>
</feature>
<dbReference type="GO" id="GO:0005634">
    <property type="term" value="C:nucleus"/>
    <property type="evidence" value="ECO:0007669"/>
    <property type="project" value="UniProtKB-SubCell"/>
</dbReference>
<feature type="domain" description="JmjN" evidence="12">
    <location>
        <begin position="23"/>
        <end position="65"/>
    </location>
</feature>
<dbReference type="Pfam" id="PF00628">
    <property type="entry name" value="PHD"/>
    <property type="match status" value="1"/>
</dbReference>
<gene>
    <name evidence="14" type="ORF">HKI87_04g29390</name>
</gene>
<keyword evidence="7" id="KW-0539">Nucleus</keyword>
<evidence type="ECO:0000259" key="13">
    <source>
        <dbReference type="PROSITE" id="PS51184"/>
    </source>
</evidence>
<dbReference type="InterPro" id="IPR013637">
    <property type="entry name" value="Lys_sp_deMease-like_dom"/>
</dbReference>
<comment type="subcellular location">
    <subcellularLocation>
        <location evidence="1">Nucleus</location>
    </subcellularLocation>
</comment>
<dbReference type="SUPFAM" id="SSF46774">
    <property type="entry name" value="ARID-like"/>
    <property type="match status" value="1"/>
</dbReference>
<name>A0AAX4P6B1_9CHLO</name>
<evidence type="ECO:0000259" key="12">
    <source>
        <dbReference type="PROSITE" id="PS51183"/>
    </source>
</evidence>
<keyword evidence="3" id="KW-0677">Repeat</keyword>
<dbReference type="PANTHER" id="PTHR10694:SF33">
    <property type="entry name" value="LYSINE-SPECIFIC DEMETHYLASE 5"/>
    <property type="match status" value="1"/>
</dbReference>
<dbReference type="GO" id="GO:0008270">
    <property type="term" value="F:zinc ion binding"/>
    <property type="evidence" value="ECO:0007669"/>
    <property type="project" value="UniProtKB-KW"/>
</dbReference>
<dbReference type="GO" id="GO:0000785">
    <property type="term" value="C:chromatin"/>
    <property type="evidence" value="ECO:0007669"/>
    <property type="project" value="TreeGrafter"/>
</dbReference>
<dbReference type="InterPro" id="IPR011011">
    <property type="entry name" value="Znf_FYVE_PHD"/>
</dbReference>
<evidence type="ECO:0000256" key="3">
    <source>
        <dbReference type="ARBA" id="ARBA00022737"/>
    </source>
</evidence>
<dbReference type="GO" id="GO:0141052">
    <property type="term" value="F:histone H3 demethylase activity"/>
    <property type="evidence" value="ECO:0007669"/>
    <property type="project" value="UniProtKB-ARBA"/>
</dbReference>
<feature type="domain" description="PHD-type" evidence="10">
    <location>
        <begin position="317"/>
        <end position="367"/>
    </location>
</feature>
<keyword evidence="5" id="KW-0862">Zinc</keyword>
<dbReference type="SMART" id="SM01014">
    <property type="entry name" value="ARID"/>
    <property type="match status" value="1"/>
</dbReference>
<dbReference type="Gene3D" id="1.10.150.60">
    <property type="entry name" value="ARID DNA-binding domain"/>
    <property type="match status" value="1"/>
</dbReference>
<evidence type="ECO:0000256" key="5">
    <source>
        <dbReference type="ARBA" id="ARBA00022833"/>
    </source>
</evidence>
<dbReference type="SUPFAM" id="SSF51197">
    <property type="entry name" value="Clavaminate synthase-like"/>
    <property type="match status" value="1"/>
</dbReference>
<accession>A0AAX4P6B1</accession>
<dbReference type="InterPro" id="IPR004198">
    <property type="entry name" value="Znf_C5HC2"/>
</dbReference>
<dbReference type="Pfam" id="PF02373">
    <property type="entry name" value="JmjC"/>
    <property type="match status" value="1"/>
</dbReference>
<feature type="domain" description="JmjC" evidence="13">
    <location>
        <begin position="453"/>
        <end position="622"/>
    </location>
</feature>
<dbReference type="PROSITE" id="PS51183">
    <property type="entry name" value="JMJN"/>
    <property type="match status" value="1"/>
</dbReference>
<evidence type="ECO:0000313" key="14">
    <source>
        <dbReference type="EMBL" id="WZN61404.1"/>
    </source>
</evidence>
<dbReference type="Proteomes" id="UP001472866">
    <property type="component" value="Chromosome 04"/>
</dbReference>
<dbReference type="InterPro" id="IPR036431">
    <property type="entry name" value="ARID_dom_sf"/>
</dbReference>
<evidence type="ECO:0000256" key="2">
    <source>
        <dbReference type="ARBA" id="ARBA00022723"/>
    </source>
</evidence>
<dbReference type="InterPro" id="IPR003347">
    <property type="entry name" value="JmjC_dom"/>
</dbReference>
<dbReference type="CDD" id="cd16100">
    <property type="entry name" value="ARID"/>
    <property type="match status" value="1"/>
</dbReference>
<evidence type="ECO:0000256" key="7">
    <source>
        <dbReference type="ARBA" id="ARBA00023242"/>
    </source>
</evidence>
<keyword evidence="2" id="KW-0479">Metal-binding</keyword>
<dbReference type="InterPro" id="IPR013083">
    <property type="entry name" value="Znf_RING/FYVE/PHD"/>
</dbReference>
<evidence type="ECO:0000256" key="1">
    <source>
        <dbReference type="ARBA" id="ARBA00004123"/>
    </source>
</evidence>
<dbReference type="SMART" id="SM00249">
    <property type="entry name" value="PHD"/>
    <property type="match status" value="1"/>
</dbReference>
<dbReference type="EMBL" id="CP151504">
    <property type="protein sequence ID" value="WZN61404.1"/>
    <property type="molecule type" value="Genomic_DNA"/>
</dbReference>
<dbReference type="PROSITE" id="PS51011">
    <property type="entry name" value="ARID"/>
    <property type="match status" value="1"/>
</dbReference>
<reference evidence="14 15" key="1">
    <citation type="submission" date="2024-03" db="EMBL/GenBank/DDBJ databases">
        <title>Complete genome sequence of the green alga Chloropicon roscoffensis RCC1871.</title>
        <authorList>
            <person name="Lemieux C."/>
            <person name="Pombert J.-F."/>
            <person name="Otis C."/>
            <person name="Turmel M."/>
        </authorList>
    </citation>
    <scope>NUCLEOTIDE SEQUENCE [LARGE SCALE GENOMIC DNA]</scope>
    <source>
        <strain evidence="14 15">RCC1871</strain>
    </source>
</reference>
<evidence type="ECO:0000259" key="10">
    <source>
        <dbReference type="PROSITE" id="PS50016"/>
    </source>
</evidence>
<dbReference type="Gene3D" id="3.30.40.10">
    <property type="entry name" value="Zinc/RING finger domain, C3HC4 (zinc finger)"/>
    <property type="match status" value="1"/>
</dbReference>